<evidence type="ECO:0000256" key="1">
    <source>
        <dbReference type="SAM" id="MobiDB-lite"/>
    </source>
</evidence>
<accession>A0A183ID91</accession>
<dbReference type="SUPFAM" id="SSF50729">
    <property type="entry name" value="PH domain-like"/>
    <property type="match status" value="1"/>
</dbReference>
<dbReference type="EMBL" id="UZAM01006876">
    <property type="protein sequence ID" value="VDO94815.1"/>
    <property type="molecule type" value="Genomic_DNA"/>
</dbReference>
<keyword evidence="4" id="KW-1185">Reference proteome</keyword>
<reference evidence="5" key="1">
    <citation type="submission" date="2016-06" db="UniProtKB">
        <authorList>
            <consortium name="WormBaseParasite"/>
        </authorList>
    </citation>
    <scope>IDENTIFICATION</scope>
</reference>
<protein>
    <submittedName>
        <fullName evidence="5">WH1 domain-containing protein</fullName>
    </submittedName>
</protein>
<feature type="region of interest" description="Disordered" evidence="1">
    <location>
        <begin position="146"/>
        <end position="168"/>
    </location>
</feature>
<dbReference type="Gene3D" id="2.30.29.30">
    <property type="entry name" value="Pleckstrin-homology domain (PH domain)/Phosphotyrosine-binding domain (PTB)"/>
    <property type="match status" value="1"/>
</dbReference>
<dbReference type="AlphaFoldDB" id="A0A183ID91"/>
<name>A0A183ID91_9BILA</name>
<evidence type="ECO:0000313" key="4">
    <source>
        <dbReference type="Proteomes" id="UP000270296"/>
    </source>
</evidence>
<evidence type="ECO:0000313" key="3">
    <source>
        <dbReference type="EMBL" id="VDO94815.1"/>
    </source>
</evidence>
<proteinExistence type="predicted"/>
<dbReference type="InterPro" id="IPR000697">
    <property type="entry name" value="WH1/EVH1_dom"/>
</dbReference>
<feature type="domain" description="WH1" evidence="2">
    <location>
        <begin position="1"/>
        <end position="89"/>
    </location>
</feature>
<sequence>MVVPKLVQVTVTCIQEWPVGIFRLTAYSKKTSKILDTVFYHPGIDLHRTSDCFVYWCDPRRGIIWGLNFVAPIDASRFISILVRVAISWSSQFVVTQFGKVCRWPPVVVLSGLPEAGRPAGGIAAVMVDRRLPTIEFRRLPLPPSCHSSSAVAPHTDGPGRPPSGLLSSIHPSDRLRTRFNPSHHLSSFLVHRTEFDFASIGHRPAKSLRPLRQLPTARSGATEAWFLRQRHRSLRYSLTTKLASDTLLRLEPSSKPFFYSKQLSSAAGVECAIWMMAI</sequence>
<dbReference type="WBParaSite" id="SBAD_0000165601-mRNA-1">
    <property type="protein sequence ID" value="SBAD_0000165601-mRNA-1"/>
    <property type="gene ID" value="SBAD_0000165601"/>
</dbReference>
<dbReference type="Proteomes" id="UP000270296">
    <property type="component" value="Unassembled WGS sequence"/>
</dbReference>
<evidence type="ECO:0000259" key="2">
    <source>
        <dbReference type="PROSITE" id="PS50229"/>
    </source>
</evidence>
<organism evidence="5">
    <name type="scientific">Soboliphyme baturini</name>
    <dbReference type="NCBI Taxonomy" id="241478"/>
    <lineage>
        <taxon>Eukaryota</taxon>
        <taxon>Metazoa</taxon>
        <taxon>Ecdysozoa</taxon>
        <taxon>Nematoda</taxon>
        <taxon>Enoplea</taxon>
        <taxon>Dorylaimia</taxon>
        <taxon>Dioctophymatida</taxon>
        <taxon>Dioctophymatoidea</taxon>
        <taxon>Soboliphymatidae</taxon>
        <taxon>Soboliphyme</taxon>
    </lineage>
</organism>
<evidence type="ECO:0000313" key="5">
    <source>
        <dbReference type="WBParaSite" id="SBAD_0000165601-mRNA-1"/>
    </source>
</evidence>
<dbReference type="PROSITE" id="PS50229">
    <property type="entry name" value="WH1"/>
    <property type="match status" value="1"/>
</dbReference>
<reference evidence="3 4" key="2">
    <citation type="submission" date="2018-11" db="EMBL/GenBank/DDBJ databases">
        <authorList>
            <consortium name="Pathogen Informatics"/>
        </authorList>
    </citation>
    <scope>NUCLEOTIDE SEQUENCE [LARGE SCALE GENOMIC DNA]</scope>
</reference>
<dbReference type="InterPro" id="IPR011993">
    <property type="entry name" value="PH-like_dom_sf"/>
</dbReference>
<gene>
    <name evidence="3" type="ORF">SBAD_LOCUS1585</name>
</gene>